<protein>
    <submittedName>
        <fullName evidence="11">Peptidase S8/S53 subtilisin kexin sedolisin</fullName>
    </submittedName>
</protein>
<keyword evidence="12" id="KW-1185">Reference proteome</keyword>
<evidence type="ECO:0000256" key="2">
    <source>
        <dbReference type="ARBA" id="ARBA00022670"/>
    </source>
</evidence>
<dbReference type="InterPro" id="IPR050131">
    <property type="entry name" value="Peptidase_S8_subtilisin-like"/>
</dbReference>
<dbReference type="PROSITE" id="PS00138">
    <property type="entry name" value="SUBTILASE_SER"/>
    <property type="match status" value="1"/>
</dbReference>
<dbReference type="PATRIC" id="fig|48936.3.peg.1030"/>
<evidence type="ECO:0000259" key="10">
    <source>
        <dbReference type="Pfam" id="PF00082"/>
    </source>
</evidence>
<feature type="compositionally biased region" description="Pro residues" evidence="8">
    <location>
        <begin position="34"/>
        <end position="56"/>
    </location>
</feature>
<proteinExistence type="inferred from homology"/>
<evidence type="ECO:0000256" key="8">
    <source>
        <dbReference type="SAM" id="MobiDB-lite"/>
    </source>
</evidence>
<dbReference type="PANTHER" id="PTHR43806:SF11">
    <property type="entry name" value="CEREVISIN-RELATED"/>
    <property type="match status" value="1"/>
</dbReference>
<dbReference type="PRINTS" id="PR00723">
    <property type="entry name" value="SUBTILISIN"/>
</dbReference>
<comment type="caution">
    <text evidence="11">The sequence shown here is derived from an EMBL/GenBank/DDBJ whole genome shotgun (WGS) entry which is preliminary data.</text>
</comment>
<accession>A0A0B8ZPI2</accession>
<evidence type="ECO:0000256" key="9">
    <source>
        <dbReference type="SAM" id="SignalP"/>
    </source>
</evidence>
<sequence length="771" mass="78158">MMSEIRWFGHAAVAVLAAGLAACGGGGSVSSTPAPAPAPTPTPTPTPVPTPTPTPTPVNFDTAEYRRSDGPSLHGAITAWQAGASGAGTTIAIVDSGINTSNAEFAGRIASSSTDVVQSRGLNNADDDHGTQVALTAAAARNNSGIVGIAWGATIQMLRADTPGSCAASDGCTFADSAIAAGINAAVSAGAKVINLSLGGDPANTTLRSAVAKAASAGVVVVVSAGNDGDSTDPAIDPNNPDPFAQSLLQAGGGNVIIVGSVNASGAASAFSNKPGSSAASVLMAQGEDVCCVYEGSQIKTETNAQGTFVTVVSGTSFAAPQVSGAAALLAQAFPNLTGTQIVDLLLRTARDAGVTGTDAVYGRGILDIARAFSPQGSTGLAGTQVAVSLDGLTGTSSGAMGDALSGASLGAVMLDGYQRAYKLNLAAGLRVGQARLPLHEALAGGGRPMAMDASGFALAFTVDRRFGAVPLRLAPDEGQQARVLASSVVTRLDRSLDLALGWKVSAESLTARLQQRREPQFVVAGMASRMFTRPETGMAARYRLGKLGLTVAAERSVLVRPDPLRERREDRMTQIGFALDGGQGGALDWRLGLGLMREERTVLGARFAEALGGGGATTATVSPGLGWRFGKGWALGATGSVGFTRIDSGAVATGGSRLVSSSWSVDLSRQGVLADGDRLALRVSQPLRVERGGLELNLPVAWDYATQSATFARVPLSLAPKGRDLDAELAWATALWGGDASASVFFRREPGHFADAPDDGGVAVSWSRGF</sequence>
<dbReference type="PROSITE" id="PS51892">
    <property type="entry name" value="SUBTILASE"/>
    <property type="match status" value="1"/>
</dbReference>
<reference evidence="11 12" key="1">
    <citation type="submission" date="2014-10" db="EMBL/GenBank/DDBJ databases">
        <title>Draft genome sequence of Novosphingobium subterraneum DSM 12447.</title>
        <authorList>
            <person name="Gan H.M."/>
            <person name="Gan H.Y."/>
            <person name="Savka M.A."/>
        </authorList>
    </citation>
    <scope>NUCLEOTIDE SEQUENCE [LARGE SCALE GENOMIC DNA]</scope>
    <source>
        <strain evidence="11 12">DSM 12447</strain>
    </source>
</reference>
<dbReference type="CDD" id="cd04848">
    <property type="entry name" value="Peptidases_S8_Autotransporter_serine_protease_like"/>
    <property type="match status" value="1"/>
</dbReference>
<dbReference type="SUPFAM" id="SSF52743">
    <property type="entry name" value="Subtilisin-like"/>
    <property type="match status" value="1"/>
</dbReference>
<dbReference type="STRING" id="48936.NJ75_01017"/>
<dbReference type="PROSITE" id="PS00136">
    <property type="entry name" value="SUBTILASE_ASP"/>
    <property type="match status" value="1"/>
</dbReference>
<feature type="active site" description="Charge relay system" evidence="6">
    <location>
        <position position="95"/>
    </location>
</feature>
<keyword evidence="5 6" id="KW-0720">Serine protease</keyword>
<dbReference type="InterPro" id="IPR034061">
    <property type="entry name" value="Peptidases_S8_Autotransporter"/>
</dbReference>
<dbReference type="Pfam" id="PF00082">
    <property type="entry name" value="Peptidase_S8"/>
    <property type="match status" value="1"/>
</dbReference>
<keyword evidence="2 6" id="KW-0645">Protease</keyword>
<name>A0A0B8ZPI2_9SPHN</name>
<dbReference type="Proteomes" id="UP000031338">
    <property type="component" value="Unassembled WGS sequence"/>
</dbReference>
<comment type="similarity">
    <text evidence="1 6 7">Belongs to the peptidase S8 family.</text>
</comment>
<evidence type="ECO:0000256" key="3">
    <source>
        <dbReference type="ARBA" id="ARBA00022729"/>
    </source>
</evidence>
<dbReference type="PANTHER" id="PTHR43806">
    <property type="entry name" value="PEPTIDASE S8"/>
    <property type="match status" value="1"/>
</dbReference>
<dbReference type="InterPro" id="IPR023828">
    <property type="entry name" value="Peptidase_S8_Ser-AS"/>
</dbReference>
<dbReference type="InterPro" id="IPR015500">
    <property type="entry name" value="Peptidase_S8_subtilisin-rel"/>
</dbReference>
<dbReference type="AlphaFoldDB" id="A0A0B8ZPI2"/>
<evidence type="ECO:0000313" key="12">
    <source>
        <dbReference type="Proteomes" id="UP000031338"/>
    </source>
</evidence>
<dbReference type="Gene3D" id="3.40.50.200">
    <property type="entry name" value="Peptidase S8/S53 domain"/>
    <property type="match status" value="1"/>
</dbReference>
<feature type="domain" description="Peptidase S8/S53" evidence="10">
    <location>
        <begin position="86"/>
        <end position="365"/>
    </location>
</feature>
<evidence type="ECO:0000256" key="7">
    <source>
        <dbReference type="RuleBase" id="RU003355"/>
    </source>
</evidence>
<evidence type="ECO:0000256" key="6">
    <source>
        <dbReference type="PROSITE-ProRule" id="PRU01240"/>
    </source>
</evidence>
<evidence type="ECO:0000256" key="5">
    <source>
        <dbReference type="ARBA" id="ARBA00022825"/>
    </source>
</evidence>
<dbReference type="InterPro" id="IPR023827">
    <property type="entry name" value="Peptidase_S8_Asp-AS"/>
</dbReference>
<dbReference type="PROSITE" id="PS51257">
    <property type="entry name" value="PROKAR_LIPOPROTEIN"/>
    <property type="match status" value="1"/>
</dbReference>
<evidence type="ECO:0000256" key="4">
    <source>
        <dbReference type="ARBA" id="ARBA00022801"/>
    </source>
</evidence>
<feature type="region of interest" description="Disordered" evidence="8">
    <location>
        <begin position="26"/>
        <end position="69"/>
    </location>
</feature>
<feature type="chain" id="PRO_5002140933" evidence="9">
    <location>
        <begin position="25"/>
        <end position="771"/>
    </location>
</feature>
<dbReference type="GO" id="GO:0004252">
    <property type="term" value="F:serine-type endopeptidase activity"/>
    <property type="evidence" value="ECO:0007669"/>
    <property type="project" value="UniProtKB-UniRule"/>
</dbReference>
<keyword evidence="4 6" id="KW-0378">Hydrolase</keyword>
<dbReference type="InterPro" id="IPR000209">
    <property type="entry name" value="Peptidase_S8/S53_dom"/>
</dbReference>
<organism evidence="11 12">
    <name type="scientific">Novosphingobium subterraneum</name>
    <dbReference type="NCBI Taxonomy" id="48936"/>
    <lineage>
        <taxon>Bacteria</taxon>
        <taxon>Pseudomonadati</taxon>
        <taxon>Pseudomonadota</taxon>
        <taxon>Alphaproteobacteria</taxon>
        <taxon>Sphingomonadales</taxon>
        <taxon>Sphingomonadaceae</taxon>
        <taxon>Novosphingobium</taxon>
    </lineage>
</organism>
<dbReference type="GO" id="GO:0006508">
    <property type="term" value="P:proteolysis"/>
    <property type="evidence" value="ECO:0007669"/>
    <property type="project" value="UniProtKB-KW"/>
</dbReference>
<dbReference type="EMBL" id="JRVC01000004">
    <property type="protein sequence ID" value="KHS48350.1"/>
    <property type="molecule type" value="Genomic_DNA"/>
</dbReference>
<gene>
    <name evidence="11" type="ORF">NJ75_01017</name>
</gene>
<feature type="active site" description="Charge relay system" evidence="6">
    <location>
        <position position="317"/>
    </location>
</feature>
<dbReference type="InterPro" id="IPR036852">
    <property type="entry name" value="Peptidase_S8/S53_dom_sf"/>
</dbReference>
<evidence type="ECO:0000313" key="11">
    <source>
        <dbReference type="EMBL" id="KHS48350.1"/>
    </source>
</evidence>
<feature type="signal peptide" evidence="9">
    <location>
        <begin position="1"/>
        <end position="24"/>
    </location>
</feature>
<keyword evidence="3 9" id="KW-0732">Signal</keyword>
<evidence type="ECO:0000256" key="1">
    <source>
        <dbReference type="ARBA" id="ARBA00011073"/>
    </source>
</evidence>
<feature type="active site" description="Charge relay system" evidence="6">
    <location>
        <position position="129"/>
    </location>
</feature>